<evidence type="ECO:0000256" key="1">
    <source>
        <dbReference type="SAM" id="SignalP"/>
    </source>
</evidence>
<dbReference type="Pfam" id="PF01273">
    <property type="entry name" value="LBP_BPI_CETP"/>
    <property type="match status" value="1"/>
</dbReference>
<dbReference type="InterPro" id="IPR017942">
    <property type="entry name" value="Lipid-bd_serum_glycop_N"/>
</dbReference>
<dbReference type="EMBL" id="HACG01029364">
    <property type="protein sequence ID" value="CEK76229.1"/>
    <property type="molecule type" value="Transcribed_RNA"/>
</dbReference>
<dbReference type="AlphaFoldDB" id="A0A0B7A8B8"/>
<feature type="signal peptide" evidence="1">
    <location>
        <begin position="1"/>
        <end position="22"/>
    </location>
</feature>
<evidence type="ECO:0000313" key="4">
    <source>
        <dbReference type="EMBL" id="CEK76230.1"/>
    </source>
</evidence>
<dbReference type="PANTHER" id="PTHR10504:SF131">
    <property type="entry name" value="BPI2 DOMAIN-CONTAINING PROTEIN"/>
    <property type="match status" value="1"/>
</dbReference>
<dbReference type="GO" id="GO:0005615">
    <property type="term" value="C:extracellular space"/>
    <property type="evidence" value="ECO:0007669"/>
    <property type="project" value="TreeGrafter"/>
</dbReference>
<reference evidence="4" key="1">
    <citation type="submission" date="2014-12" db="EMBL/GenBank/DDBJ databases">
        <title>Insight into the proteome of Arion vulgaris.</title>
        <authorList>
            <person name="Aradska J."/>
            <person name="Bulat T."/>
            <person name="Smidak R."/>
            <person name="Sarate P."/>
            <person name="Gangsoo J."/>
            <person name="Sialana F."/>
            <person name="Bilban M."/>
            <person name="Lubec G."/>
        </authorList>
    </citation>
    <scope>NUCLEOTIDE SEQUENCE</scope>
    <source>
        <tissue evidence="4">Skin</tissue>
    </source>
</reference>
<dbReference type="GO" id="GO:0008289">
    <property type="term" value="F:lipid binding"/>
    <property type="evidence" value="ECO:0007669"/>
    <property type="project" value="InterPro"/>
</dbReference>
<protein>
    <recommendedName>
        <fullName evidence="2">Lipid-binding serum glycoprotein N-terminal domain-containing protein</fullName>
    </recommendedName>
</protein>
<dbReference type="SUPFAM" id="SSF55394">
    <property type="entry name" value="Bactericidal permeability-increasing protein, BPI"/>
    <property type="match status" value="1"/>
</dbReference>
<evidence type="ECO:0000259" key="2">
    <source>
        <dbReference type="Pfam" id="PF01273"/>
    </source>
</evidence>
<dbReference type="Gene3D" id="3.15.10.10">
    <property type="entry name" value="Bactericidal permeability-increasing protein, domain 1"/>
    <property type="match status" value="1"/>
</dbReference>
<feature type="domain" description="Lipid-binding serum glycoprotein N-terminal" evidence="2">
    <location>
        <begin position="35"/>
        <end position="182"/>
    </location>
</feature>
<organism evidence="4">
    <name type="scientific">Arion vulgaris</name>
    <dbReference type="NCBI Taxonomy" id="1028688"/>
    <lineage>
        <taxon>Eukaryota</taxon>
        <taxon>Metazoa</taxon>
        <taxon>Spiralia</taxon>
        <taxon>Lophotrochozoa</taxon>
        <taxon>Mollusca</taxon>
        <taxon>Gastropoda</taxon>
        <taxon>Heterobranchia</taxon>
        <taxon>Euthyneura</taxon>
        <taxon>Panpulmonata</taxon>
        <taxon>Eupulmonata</taxon>
        <taxon>Stylommatophora</taxon>
        <taxon>Helicina</taxon>
        <taxon>Arionoidea</taxon>
        <taxon>Arionidae</taxon>
        <taxon>Arion</taxon>
    </lineage>
</organism>
<dbReference type="EMBL" id="HACG01029365">
    <property type="protein sequence ID" value="CEK76230.1"/>
    <property type="molecule type" value="Transcribed_RNA"/>
</dbReference>
<dbReference type="InterPro" id="IPR017943">
    <property type="entry name" value="Bactericidal_perm-incr_a/b_dom"/>
</dbReference>
<accession>A0A0B7A8B8</accession>
<feature type="chain" id="PRO_5007391320" description="Lipid-binding serum glycoprotein N-terminal domain-containing protein" evidence="1">
    <location>
        <begin position="23"/>
        <end position="196"/>
    </location>
</feature>
<evidence type="ECO:0000313" key="3">
    <source>
        <dbReference type="EMBL" id="CEK76229.1"/>
    </source>
</evidence>
<keyword evidence="1" id="KW-0732">Signal</keyword>
<gene>
    <name evidence="4" type="primary">ORF99085</name>
    <name evidence="3" type="synonym">ORF99084</name>
</gene>
<name>A0A0B7A8B8_9EUPU</name>
<dbReference type="PANTHER" id="PTHR10504">
    <property type="entry name" value="BACTERICIDAL PERMEABILITY-INCREASING BPI PROTEIN-RELATED"/>
    <property type="match status" value="1"/>
</dbReference>
<sequence>MDPVRQAVIKLLLLLFSAMAFATSPGVKMRLSKLGLSYANTLAEASVKADLQTLKIQDQSGEQKHLAWNLKNIQTLSVSGPTSLLSLDPQQNGLTWTLSNFGISLKADWHAKYKQGWVKISDGGRVSVILNDVSLTVTVGFGQKNERPTIFSKSCSCNIGDVHVDFHGGAAIVYNIFKGILEAESKMYFRVKFAQL</sequence>
<proteinExistence type="predicted"/>
<dbReference type="InterPro" id="IPR032942">
    <property type="entry name" value="BPI/LBP/Plunc"/>
</dbReference>